<evidence type="ECO:0000256" key="2">
    <source>
        <dbReference type="ARBA" id="ARBA00022670"/>
    </source>
</evidence>
<feature type="domain" description="ShKT" evidence="11">
    <location>
        <begin position="472"/>
        <end position="509"/>
    </location>
</feature>
<dbReference type="SUPFAM" id="SSF55486">
    <property type="entry name" value="Metalloproteases ('zincins'), catalytic domain"/>
    <property type="match status" value="1"/>
</dbReference>
<dbReference type="EMBL" id="NEDP02004782">
    <property type="protein sequence ID" value="OWF44411.1"/>
    <property type="molecule type" value="Genomic_DNA"/>
</dbReference>
<evidence type="ECO:0000313" key="14">
    <source>
        <dbReference type="Proteomes" id="UP000242188"/>
    </source>
</evidence>
<feature type="domain" description="ShKT" evidence="11">
    <location>
        <begin position="759"/>
        <end position="793"/>
    </location>
</feature>
<comment type="caution">
    <text evidence="13">The sequence shown here is derived from an EMBL/GenBank/DDBJ whole genome shotgun (WGS) entry which is preliminary data.</text>
</comment>
<feature type="domain" description="Peptidase M12A" evidence="12">
    <location>
        <begin position="109"/>
        <end position="309"/>
    </location>
</feature>
<evidence type="ECO:0000256" key="6">
    <source>
        <dbReference type="ARBA" id="ARBA00023049"/>
    </source>
</evidence>
<evidence type="ECO:0000259" key="12">
    <source>
        <dbReference type="PROSITE" id="PS51864"/>
    </source>
</evidence>
<dbReference type="EC" id="3.4.24.-" evidence="9"/>
<accession>A0A210Q6R1</accession>
<dbReference type="GO" id="GO:0004222">
    <property type="term" value="F:metalloendopeptidase activity"/>
    <property type="evidence" value="ECO:0007669"/>
    <property type="project" value="UniProtKB-UniRule"/>
</dbReference>
<dbReference type="PROSITE" id="PS51864">
    <property type="entry name" value="ASTACIN"/>
    <property type="match status" value="1"/>
</dbReference>
<sequence>MTTLCVVQFLLLCGVVGGQELAAFRQLDMSPDDMYSLEQYTNLTLDEILTAANGGMNVSIQKMVGPNGMFLAELDMLLTEEQFRNMYHPPEYGDIKTMPYFEQKRKKRKAVRRIDLRWPNGEVPFYLTPGHFKAKERYLIRVAMREWEKYTCVRFREATSDDDNYIRFQNGDGCNSQLGMVGGGQLLNLDQNGCRWKGLYLHEIGHALGLVHEHQLPNRDEFIEILYNNVAPSMRIWFNKYSTQEVNQYDVPYEYSSVMHYGVTAFAKDGKSQTIRAKDHSKEETIGKVWRKELSFSDVKAVNRMYECSGVCPRSVRCADGGIVDQNCHCICPDGTSECQENIRPRKPKAETCLNEYDSWKCYVWSTQGECKLNTKFMNRYCQKACGLCGSAGTNAEGNHVATWAWQWLGIFTNLFPKNWTVEECHNKHSNEKCDSWAKNGDCVVNEVWMKVNCKSTCGMCSNNNTLATKNCGNVHTNSSQCEIWARKGECMVNREWMYNNCRGACRLCEQDMHPDTDTPLRDETDDSQNDDPQGCRDKHNTRECLKWASSGECTRNPDWMVPNCRKSCNRCNDGSCKNLYDDKKCTLWAQDGECMKNHRWMPKNCKKACGDCDDSTTDEEIEEDNNDGGNDEDIQDTDDEDTSEGCRNYHNDKDCDTWSKSGHCDINPGYMKTNCKRSCGVCASTREDDGSRDGRDDHDEDIANDDGRGHQDDEIDTDSKDDDMNTKEEEEEEKEEEIDTGQREDTETEVTTRPPLACVDDHTSCEAWAKVGYCRNNAGYSLRACRKACKNCNSVCIDEHILCPMWAKSNQCDSNPGYMLRFCHKSCRVC</sequence>
<evidence type="ECO:0000256" key="7">
    <source>
        <dbReference type="PROSITE-ProRule" id="PRU01005"/>
    </source>
</evidence>
<keyword evidence="7" id="KW-1015">Disulfide bond</keyword>
<evidence type="ECO:0000256" key="5">
    <source>
        <dbReference type="ARBA" id="ARBA00022833"/>
    </source>
</evidence>
<evidence type="ECO:0000259" key="11">
    <source>
        <dbReference type="PROSITE" id="PS51670"/>
    </source>
</evidence>
<feature type="compositionally biased region" description="Acidic residues" evidence="10">
    <location>
        <begin position="612"/>
        <end position="644"/>
    </location>
</feature>
<keyword evidence="4 8" id="KW-0378">Hydrolase</keyword>
<feature type="chain" id="PRO_5011830441" description="Metalloendopeptidase" evidence="9">
    <location>
        <begin position="19"/>
        <end position="831"/>
    </location>
</feature>
<dbReference type="InterPro" id="IPR006026">
    <property type="entry name" value="Peptidase_Metallo"/>
</dbReference>
<dbReference type="PRINTS" id="PR00480">
    <property type="entry name" value="ASTACIN"/>
</dbReference>
<feature type="binding site" evidence="8">
    <location>
        <position position="206"/>
    </location>
    <ligand>
        <name>Zn(2+)</name>
        <dbReference type="ChEBI" id="CHEBI:29105"/>
        <note>catalytic</note>
    </ligand>
</feature>
<feature type="signal peptide" evidence="9">
    <location>
        <begin position="1"/>
        <end position="18"/>
    </location>
</feature>
<keyword evidence="5 8" id="KW-0862">Zinc</keyword>
<dbReference type="Gene3D" id="1.10.10.1940">
    <property type="match status" value="1"/>
</dbReference>
<dbReference type="Pfam" id="PF01549">
    <property type="entry name" value="ShK"/>
    <property type="match status" value="8"/>
</dbReference>
<dbReference type="PROSITE" id="PS51670">
    <property type="entry name" value="SHKT"/>
    <property type="match status" value="8"/>
</dbReference>
<dbReference type="Proteomes" id="UP000242188">
    <property type="component" value="Unassembled WGS sequence"/>
</dbReference>
<evidence type="ECO:0000256" key="10">
    <source>
        <dbReference type="SAM" id="MobiDB-lite"/>
    </source>
</evidence>
<reference evidence="13 14" key="1">
    <citation type="journal article" date="2017" name="Nat. Ecol. Evol.">
        <title>Scallop genome provides insights into evolution of bilaterian karyotype and development.</title>
        <authorList>
            <person name="Wang S."/>
            <person name="Zhang J."/>
            <person name="Jiao W."/>
            <person name="Li J."/>
            <person name="Xun X."/>
            <person name="Sun Y."/>
            <person name="Guo X."/>
            <person name="Huan P."/>
            <person name="Dong B."/>
            <person name="Zhang L."/>
            <person name="Hu X."/>
            <person name="Sun X."/>
            <person name="Wang J."/>
            <person name="Zhao C."/>
            <person name="Wang Y."/>
            <person name="Wang D."/>
            <person name="Huang X."/>
            <person name="Wang R."/>
            <person name="Lv J."/>
            <person name="Li Y."/>
            <person name="Zhang Z."/>
            <person name="Liu B."/>
            <person name="Lu W."/>
            <person name="Hui Y."/>
            <person name="Liang J."/>
            <person name="Zhou Z."/>
            <person name="Hou R."/>
            <person name="Li X."/>
            <person name="Liu Y."/>
            <person name="Li H."/>
            <person name="Ning X."/>
            <person name="Lin Y."/>
            <person name="Zhao L."/>
            <person name="Xing Q."/>
            <person name="Dou J."/>
            <person name="Li Y."/>
            <person name="Mao J."/>
            <person name="Guo H."/>
            <person name="Dou H."/>
            <person name="Li T."/>
            <person name="Mu C."/>
            <person name="Jiang W."/>
            <person name="Fu Q."/>
            <person name="Fu X."/>
            <person name="Miao Y."/>
            <person name="Liu J."/>
            <person name="Yu Q."/>
            <person name="Li R."/>
            <person name="Liao H."/>
            <person name="Li X."/>
            <person name="Kong Y."/>
            <person name="Jiang Z."/>
            <person name="Chourrout D."/>
            <person name="Li R."/>
            <person name="Bao Z."/>
        </authorList>
    </citation>
    <scope>NUCLEOTIDE SEQUENCE [LARGE SCALE GENOMIC DNA]</scope>
    <source>
        <strain evidence="13 14">PY_sf001</strain>
    </source>
</reference>
<dbReference type="PANTHER" id="PTHR10127">
    <property type="entry name" value="DISCOIDIN, CUB, EGF, LAMININ , AND ZINC METALLOPROTEASE DOMAIN CONTAINING"/>
    <property type="match status" value="1"/>
</dbReference>
<feature type="domain" description="ShKT" evidence="11">
    <location>
        <begin position="353"/>
        <end position="389"/>
    </location>
</feature>
<keyword evidence="2 8" id="KW-0645">Protease</keyword>
<gene>
    <name evidence="13" type="ORF">KP79_PYT20503</name>
</gene>
<name>A0A210Q6R1_MIZYE</name>
<comment type="cofactor">
    <cofactor evidence="8 9">
        <name>Zn(2+)</name>
        <dbReference type="ChEBI" id="CHEBI:29105"/>
    </cofactor>
    <text evidence="8 9">Binds 1 zinc ion per subunit.</text>
</comment>
<feature type="region of interest" description="Disordered" evidence="10">
    <location>
        <begin position="686"/>
        <end position="753"/>
    </location>
</feature>
<feature type="disulfide bond" evidence="7">
    <location>
        <begin position="797"/>
        <end position="831"/>
    </location>
</feature>
<keyword evidence="3 8" id="KW-0479">Metal-binding</keyword>
<feature type="domain" description="ShKT" evidence="11">
    <location>
        <begin position="536"/>
        <end position="572"/>
    </location>
</feature>
<feature type="compositionally biased region" description="Basic and acidic residues" evidence="10">
    <location>
        <begin position="686"/>
        <end position="698"/>
    </location>
</feature>
<organism evidence="13 14">
    <name type="scientific">Mizuhopecten yessoensis</name>
    <name type="common">Japanese scallop</name>
    <name type="synonym">Patinopecten yessoensis</name>
    <dbReference type="NCBI Taxonomy" id="6573"/>
    <lineage>
        <taxon>Eukaryota</taxon>
        <taxon>Metazoa</taxon>
        <taxon>Spiralia</taxon>
        <taxon>Lophotrochozoa</taxon>
        <taxon>Mollusca</taxon>
        <taxon>Bivalvia</taxon>
        <taxon>Autobranchia</taxon>
        <taxon>Pteriomorphia</taxon>
        <taxon>Pectinida</taxon>
        <taxon>Pectinoidea</taxon>
        <taxon>Pectinidae</taxon>
        <taxon>Mizuhopecten</taxon>
    </lineage>
</organism>
<comment type="caution">
    <text evidence="7">Lacks conserved residue(s) required for the propagation of feature annotation.</text>
</comment>
<feature type="domain" description="ShKT" evidence="11">
    <location>
        <begin position="647"/>
        <end position="683"/>
    </location>
</feature>
<dbReference type="AlphaFoldDB" id="A0A210Q6R1"/>
<feature type="binding site" evidence="8">
    <location>
        <position position="202"/>
    </location>
    <ligand>
        <name>Zn(2+)</name>
        <dbReference type="ChEBI" id="CHEBI:29105"/>
        <note>catalytic</note>
    </ligand>
</feature>
<keyword evidence="9" id="KW-0732">Signal</keyword>
<dbReference type="Gene3D" id="3.40.390.10">
    <property type="entry name" value="Collagenase (Catalytic Domain)"/>
    <property type="match status" value="1"/>
</dbReference>
<dbReference type="GO" id="GO:0008270">
    <property type="term" value="F:zinc ion binding"/>
    <property type="evidence" value="ECO:0007669"/>
    <property type="project" value="UniProtKB-UniRule"/>
</dbReference>
<feature type="region of interest" description="Disordered" evidence="10">
    <location>
        <begin position="609"/>
        <end position="645"/>
    </location>
</feature>
<keyword evidence="6 8" id="KW-0482">Metalloprotease</keyword>
<dbReference type="PANTHER" id="PTHR10127:SF780">
    <property type="entry name" value="METALLOENDOPEPTIDASE"/>
    <property type="match status" value="1"/>
</dbReference>
<dbReference type="InterPro" id="IPR024079">
    <property type="entry name" value="MetalloPept_cat_dom_sf"/>
</dbReference>
<dbReference type="InterPro" id="IPR001506">
    <property type="entry name" value="Peptidase_M12A"/>
</dbReference>
<evidence type="ECO:0000256" key="3">
    <source>
        <dbReference type="ARBA" id="ARBA00022723"/>
    </source>
</evidence>
<evidence type="ECO:0000256" key="9">
    <source>
        <dbReference type="RuleBase" id="RU361183"/>
    </source>
</evidence>
<dbReference type="SMART" id="SM00235">
    <property type="entry name" value="ZnMc"/>
    <property type="match status" value="1"/>
</dbReference>
<keyword evidence="14" id="KW-1185">Reference proteome</keyword>
<feature type="disulfide bond" evidence="7">
    <location>
        <begin position="759"/>
        <end position="793"/>
    </location>
</feature>
<dbReference type="GO" id="GO:0006508">
    <property type="term" value="P:proteolysis"/>
    <property type="evidence" value="ECO:0007669"/>
    <property type="project" value="UniProtKB-KW"/>
</dbReference>
<dbReference type="CDD" id="cd04280">
    <property type="entry name" value="ZnMc_astacin_like"/>
    <property type="match status" value="1"/>
</dbReference>
<evidence type="ECO:0000256" key="8">
    <source>
        <dbReference type="PROSITE-ProRule" id="PRU01211"/>
    </source>
</evidence>
<dbReference type="InterPro" id="IPR034035">
    <property type="entry name" value="Astacin-like_dom"/>
</dbReference>
<feature type="binding site" evidence="8">
    <location>
        <position position="212"/>
    </location>
    <ligand>
        <name>Zn(2+)</name>
        <dbReference type="ChEBI" id="CHEBI:29105"/>
        <note>catalytic</note>
    </ligand>
</feature>
<dbReference type="SMART" id="SM00254">
    <property type="entry name" value="ShKT"/>
    <property type="match status" value="8"/>
</dbReference>
<feature type="domain" description="ShKT" evidence="11">
    <location>
        <begin position="425"/>
        <end position="461"/>
    </location>
</feature>
<feature type="compositionally biased region" description="Acidic residues" evidence="10">
    <location>
        <begin position="729"/>
        <end position="740"/>
    </location>
</feature>
<evidence type="ECO:0000313" key="13">
    <source>
        <dbReference type="EMBL" id="OWF44411.1"/>
    </source>
</evidence>
<evidence type="ECO:0000256" key="1">
    <source>
        <dbReference type="ARBA" id="ARBA00002657"/>
    </source>
</evidence>
<comment type="function">
    <text evidence="1">Metalloprotease.</text>
</comment>
<feature type="domain" description="ShKT" evidence="11">
    <location>
        <begin position="577"/>
        <end position="613"/>
    </location>
</feature>
<dbReference type="Pfam" id="PF01400">
    <property type="entry name" value="Astacin"/>
    <property type="match status" value="1"/>
</dbReference>
<dbReference type="OrthoDB" id="291007at2759"/>
<dbReference type="InterPro" id="IPR003582">
    <property type="entry name" value="ShKT_dom"/>
</dbReference>
<protein>
    <recommendedName>
        <fullName evidence="9">Metalloendopeptidase</fullName>
        <ecNumber evidence="9">3.4.24.-</ecNumber>
    </recommendedName>
</protein>
<proteinExistence type="predicted"/>
<feature type="active site" evidence="8">
    <location>
        <position position="203"/>
    </location>
</feature>
<feature type="domain" description="ShKT" evidence="11">
    <location>
        <begin position="797"/>
        <end position="831"/>
    </location>
</feature>
<evidence type="ECO:0000256" key="4">
    <source>
        <dbReference type="ARBA" id="ARBA00022801"/>
    </source>
</evidence>